<dbReference type="AlphaFoldDB" id="A0A921II32"/>
<dbReference type="Gene3D" id="3.40.50.300">
    <property type="entry name" value="P-loop containing nucleotide triphosphate hydrolases"/>
    <property type="match status" value="1"/>
</dbReference>
<comment type="caution">
    <text evidence="8">The sequence shown here is derived from an EMBL/GenBank/DDBJ whole genome shotgun (WGS) entry which is preliminary data.</text>
</comment>
<accession>A0A921II32</accession>
<feature type="domain" description="ABC transporter" evidence="7">
    <location>
        <begin position="10"/>
        <end position="258"/>
    </location>
</feature>
<evidence type="ECO:0000256" key="6">
    <source>
        <dbReference type="ARBA" id="ARBA00023136"/>
    </source>
</evidence>
<evidence type="ECO:0000313" key="9">
    <source>
        <dbReference type="Proteomes" id="UP000782880"/>
    </source>
</evidence>
<evidence type="ECO:0000256" key="1">
    <source>
        <dbReference type="ARBA" id="ARBA00004202"/>
    </source>
</evidence>
<dbReference type="GO" id="GO:0005886">
    <property type="term" value="C:plasma membrane"/>
    <property type="evidence" value="ECO:0007669"/>
    <property type="project" value="UniProtKB-SubCell"/>
</dbReference>
<evidence type="ECO:0000313" key="8">
    <source>
        <dbReference type="EMBL" id="HJG27539.1"/>
    </source>
</evidence>
<dbReference type="GO" id="GO:0016887">
    <property type="term" value="F:ATP hydrolysis activity"/>
    <property type="evidence" value="ECO:0007669"/>
    <property type="project" value="InterPro"/>
</dbReference>
<protein>
    <submittedName>
        <fullName evidence="8">ATP-binding cassette domain-containing protein</fullName>
    </submittedName>
</protein>
<sequence>MLRKKVLPVLDLQHISKTFNPGTVNEKVALQRVNLHLEAGDFATIVGSNGAGKSTLFNAIAGEFIADAGTITLDGQDITMMPDYRRSKVIGRMFQDPLKGTAPHMTIEENLALAFLRASGHTSPFSRITKADRELFAEKLSALGLGLENRMKQPVGLLSGGQRQALTLLMATLVTPKLLLLDEHTAALDPATADKVLELTKKIVAENHITCLMITHNMHDALTLGNRTLMMDHGRIVLDVGGEERTHMTVAELLERFAQNVGHQLDNDRILLSKDE</sequence>
<dbReference type="InterPro" id="IPR003593">
    <property type="entry name" value="AAA+_ATPase"/>
</dbReference>
<reference evidence="8" key="1">
    <citation type="journal article" date="2021" name="PeerJ">
        <title>Extensive microbial diversity within the chicken gut microbiome revealed by metagenomics and culture.</title>
        <authorList>
            <person name="Gilroy R."/>
            <person name="Ravi A."/>
            <person name="Getino M."/>
            <person name="Pursley I."/>
            <person name="Horton D.L."/>
            <person name="Alikhan N.F."/>
            <person name="Baker D."/>
            <person name="Gharbi K."/>
            <person name="Hall N."/>
            <person name="Watson M."/>
            <person name="Adriaenssens E.M."/>
            <person name="Foster-Nyarko E."/>
            <person name="Jarju S."/>
            <person name="Secka A."/>
            <person name="Antonio M."/>
            <person name="Oren A."/>
            <person name="Chaudhuri R.R."/>
            <person name="La Ragione R."/>
            <person name="Hildebrand F."/>
            <person name="Pallen M.J."/>
        </authorList>
    </citation>
    <scope>NUCLEOTIDE SEQUENCE</scope>
    <source>
        <strain evidence="8">ChiBcec21-2208</strain>
    </source>
</reference>
<dbReference type="GO" id="GO:0005524">
    <property type="term" value="F:ATP binding"/>
    <property type="evidence" value="ECO:0007669"/>
    <property type="project" value="UniProtKB-KW"/>
</dbReference>
<dbReference type="InterPro" id="IPR027417">
    <property type="entry name" value="P-loop_NTPase"/>
</dbReference>
<reference evidence="8" key="2">
    <citation type="submission" date="2021-09" db="EMBL/GenBank/DDBJ databases">
        <authorList>
            <person name="Gilroy R."/>
        </authorList>
    </citation>
    <scope>NUCLEOTIDE SEQUENCE</scope>
    <source>
        <strain evidence="8">ChiBcec21-2208</strain>
    </source>
</reference>
<dbReference type="SMART" id="SM00382">
    <property type="entry name" value="AAA"/>
    <property type="match status" value="1"/>
</dbReference>
<keyword evidence="5 8" id="KW-0067">ATP-binding</keyword>
<dbReference type="Pfam" id="PF00005">
    <property type="entry name" value="ABC_tran"/>
    <property type="match status" value="1"/>
</dbReference>
<keyword evidence="3" id="KW-1003">Cell membrane</keyword>
<keyword evidence="4" id="KW-0547">Nucleotide-binding</keyword>
<dbReference type="SUPFAM" id="SSF52540">
    <property type="entry name" value="P-loop containing nucleoside triphosphate hydrolases"/>
    <property type="match status" value="1"/>
</dbReference>
<organism evidence="8 9">
    <name type="scientific">Subdoligranulum variabile</name>
    <dbReference type="NCBI Taxonomy" id="214851"/>
    <lineage>
        <taxon>Bacteria</taxon>
        <taxon>Bacillati</taxon>
        <taxon>Bacillota</taxon>
        <taxon>Clostridia</taxon>
        <taxon>Eubacteriales</taxon>
        <taxon>Oscillospiraceae</taxon>
        <taxon>Subdoligranulum</taxon>
    </lineage>
</organism>
<evidence type="ECO:0000256" key="3">
    <source>
        <dbReference type="ARBA" id="ARBA00022475"/>
    </source>
</evidence>
<keyword evidence="2" id="KW-0813">Transport</keyword>
<comment type="subcellular location">
    <subcellularLocation>
        <location evidence="1">Cell membrane</location>
        <topology evidence="1">Peripheral membrane protein</topology>
    </subcellularLocation>
</comment>
<evidence type="ECO:0000256" key="2">
    <source>
        <dbReference type="ARBA" id="ARBA00022448"/>
    </source>
</evidence>
<dbReference type="PANTHER" id="PTHR42788:SF7">
    <property type="entry name" value="NITRATE ABC TRANSPORTER ATP-BINDING PROTEIN"/>
    <property type="match status" value="1"/>
</dbReference>
<evidence type="ECO:0000256" key="5">
    <source>
        <dbReference type="ARBA" id="ARBA00022840"/>
    </source>
</evidence>
<name>A0A921II32_9FIRM</name>
<dbReference type="EMBL" id="DYVE01000069">
    <property type="protein sequence ID" value="HJG27539.1"/>
    <property type="molecule type" value="Genomic_DNA"/>
</dbReference>
<dbReference type="InterPro" id="IPR050166">
    <property type="entry name" value="ABC_transporter_ATP-bind"/>
</dbReference>
<dbReference type="PANTHER" id="PTHR42788">
    <property type="entry name" value="TAURINE IMPORT ATP-BINDING PROTEIN-RELATED"/>
    <property type="match status" value="1"/>
</dbReference>
<evidence type="ECO:0000256" key="4">
    <source>
        <dbReference type="ARBA" id="ARBA00022741"/>
    </source>
</evidence>
<dbReference type="Proteomes" id="UP000782880">
    <property type="component" value="Unassembled WGS sequence"/>
</dbReference>
<gene>
    <name evidence="8" type="ORF">K8V20_02680</name>
</gene>
<evidence type="ECO:0000259" key="7">
    <source>
        <dbReference type="PROSITE" id="PS50893"/>
    </source>
</evidence>
<dbReference type="PROSITE" id="PS00211">
    <property type="entry name" value="ABC_TRANSPORTER_1"/>
    <property type="match status" value="1"/>
</dbReference>
<keyword evidence="6" id="KW-0472">Membrane</keyword>
<dbReference type="InterPro" id="IPR003439">
    <property type="entry name" value="ABC_transporter-like_ATP-bd"/>
</dbReference>
<dbReference type="InterPro" id="IPR017871">
    <property type="entry name" value="ABC_transporter-like_CS"/>
</dbReference>
<proteinExistence type="predicted"/>
<dbReference type="PROSITE" id="PS50893">
    <property type="entry name" value="ABC_TRANSPORTER_2"/>
    <property type="match status" value="1"/>
</dbReference>